<organism evidence="2 3">
    <name type="scientific">Latilactobacillus fuchuensis DSM 14340 = JCM 11249</name>
    <dbReference type="NCBI Taxonomy" id="1423747"/>
    <lineage>
        <taxon>Bacteria</taxon>
        <taxon>Bacillati</taxon>
        <taxon>Bacillota</taxon>
        <taxon>Bacilli</taxon>
        <taxon>Lactobacillales</taxon>
        <taxon>Lactobacillaceae</taxon>
        <taxon>Latilactobacillus</taxon>
    </lineage>
</organism>
<feature type="transmembrane region" description="Helical" evidence="1">
    <location>
        <begin position="97"/>
        <end position="115"/>
    </location>
</feature>
<protein>
    <submittedName>
        <fullName evidence="2">Uncharacterized protein</fullName>
    </submittedName>
</protein>
<evidence type="ECO:0000313" key="3">
    <source>
        <dbReference type="Proteomes" id="UP000051264"/>
    </source>
</evidence>
<dbReference type="STRING" id="1423747.FC69_GL001523"/>
<evidence type="ECO:0000313" key="2">
    <source>
        <dbReference type="EMBL" id="KRL59564.1"/>
    </source>
</evidence>
<sequence>MIMLYQFKINSGSLIAIYFGFNQQISILLQIIFYSCLEVLVVLKPLSAIFQIQTMLKIRMTDFEFKRLTLIHALPYSLLLAMTNIGISLALDKGPMVAGNLRLLISSVICVLVANKLNQNKFLFFICLGIVFLSRMLFQLFF</sequence>
<feature type="transmembrane region" description="Helical" evidence="1">
    <location>
        <begin position="122"/>
        <end position="141"/>
    </location>
</feature>
<dbReference type="AlphaFoldDB" id="A0A0R1RRE4"/>
<evidence type="ECO:0000256" key="1">
    <source>
        <dbReference type="SAM" id="Phobius"/>
    </source>
</evidence>
<keyword evidence="1" id="KW-0812">Transmembrane</keyword>
<dbReference type="PATRIC" id="fig|1423747.3.peg.1551"/>
<dbReference type="Proteomes" id="UP000051264">
    <property type="component" value="Unassembled WGS sequence"/>
</dbReference>
<accession>A0A0R1RRE4</accession>
<feature type="transmembrane region" description="Helical" evidence="1">
    <location>
        <begin position="68"/>
        <end position="91"/>
    </location>
</feature>
<keyword evidence="1" id="KW-0472">Membrane</keyword>
<reference evidence="2 3" key="1">
    <citation type="journal article" date="2015" name="Genome Announc.">
        <title>Expanding the biotechnology potential of lactobacilli through comparative genomics of 213 strains and associated genera.</title>
        <authorList>
            <person name="Sun Z."/>
            <person name="Harris H.M."/>
            <person name="McCann A."/>
            <person name="Guo C."/>
            <person name="Argimon S."/>
            <person name="Zhang W."/>
            <person name="Yang X."/>
            <person name="Jeffery I.B."/>
            <person name="Cooney J.C."/>
            <person name="Kagawa T.F."/>
            <person name="Liu W."/>
            <person name="Song Y."/>
            <person name="Salvetti E."/>
            <person name="Wrobel A."/>
            <person name="Rasinkangas P."/>
            <person name="Parkhill J."/>
            <person name="Rea M.C."/>
            <person name="O'Sullivan O."/>
            <person name="Ritari J."/>
            <person name="Douillard F.P."/>
            <person name="Paul Ross R."/>
            <person name="Yang R."/>
            <person name="Briner A.E."/>
            <person name="Felis G.E."/>
            <person name="de Vos W.M."/>
            <person name="Barrangou R."/>
            <person name="Klaenhammer T.R."/>
            <person name="Caufield P.W."/>
            <person name="Cui Y."/>
            <person name="Zhang H."/>
            <person name="O'Toole P.W."/>
        </authorList>
    </citation>
    <scope>NUCLEOTIDE SEQUENCE [LARGE SCALE GENOMIC DNA]</scope>
    <source>
        <strain evidence="2 3">DSM 14340</strain>
    </source>
</reference>
<keyword evidence="1" id="KW-1133">Transmembrane helix</keyword>
<comment type="caution">
    <text evidence="2">The sequence shown here is derived from an EMBL/GenBank/DDBJ whole genome shotgun (WGS) entry which is preliminary data.</text>
</comment>
<gene>
    <name evidence="2" type="ORF">FC69_GL001523</name>
</gene>
<dbReference type="EMBL" id="AZEX01000044">
    <property type="protein sequence ID" value="KRL59564.1"/>
    <property type="molecule type" value="Genomic_DNA"/>
</dbReference>
<name>A0A0R1RRE4_9LACO</name>
<proteinExistence type="predicted"/>